<feature type="transmembrane region" description="Helical" evidence="1">
    <location>
        <begin position="6"/>
        <end position="23"/>
    </location>
</feature>
<dbReference type="EMBL" id="JAAGOX010000022">
    <property type="protein sequence ID" value="NDW46251.1"/>
    <property type="molecule type" value="Genomic_DNA"/>
</dbReference>
<feature type="transmembrane region" description="Helical" evidence="1">
    <location>
        <begin position="100"/>
        <end position="121"/>
    </location>
</feature>
<reference evidence="2" key="1">
    <citation type="submission" date="2020-02" db="EMBL/GenBank/DDBJ databases">
        <title>Delineation of the pyrene-degrading pathway in Roseobacter clade bacteria by genomic analysis.</title>
        <authorList>
            <person name="Zhou H."/>
            <person name="Wang H."/>
        </authorList>
    </citation>
    <scope>NUCLEOTIDE SEQUENCE</scope>
    <source>
        <strain evidence="2">PrR005</strain>
    </source>
</reference>
<comment type="caution">
    <text evidence="2">The sequence shown here is derived from an EMBL/GenBank/DDBJ whole genome shotgun (WGS) entry which is preliminary data.</text>
</comment>
<keyword evidence="1" id="KW-0472">Membrane</keyword>
<dbReference type="AlphaFoldDB" id="A0A6B2NQ34"/>
<accession>A0A6B2NQ34</accession>
<proteinExistence type="predicted"/>
<dbReference type="RefSeq" id="WP_164131139.1">
    <property type="nucleotide sequence ID" value="NZ_JAAGOX010000022.1"/>
</dbReference>
<feature type="transmembrane region" description="Helical" evidence="1">
    <location>
        <begin position="35"/>
        <end position="57"/>
    </location>
</feature>
<evidence type="ECO:0000313" key="2">
    <source>
        <dbReference type="EMBL" id="NDW46251.1"/>
    </source>
</evidence>
<feature type="transmembrane region" description="Helical" evidence="1">
    <location>
        <begin position="200"/>
        <end position="217"/>
    </location>
</feature>
<dbReference type="Pfam" id="PF20334">
    <property type="entry name" value="DUF6629"/>
    <property type="match status" value="1"/>
</dbReference>
<keyword evidence="1" id="KW-1133">Transmembrane helix</keyword>
<sequence length="231" mass="25240">MCFSATASFVAGTVLIAGGAVSLRRARDLRSRFLGFGAFPLLFGIQQMSEGVLWLSLDSPDVAQPGGAALVFLFFAYWFWPFWVPLSAALVEPDRTRQRLFAGLSAFGFCLGAALYLPVLVDPDTLDIYLVRHSIQYENPVMFPGEAAKTVVRLVYALVICLPLLGSSHRQVRIFGALIVASVAAGFVFAAYAFTSIWCFLAALISGYIVYMMFALARDERAGDPARRTLS</sequence>
<evidence type="ECO:0000256" key="1">
    <source>
        <dbReference type="SAM" id="Phobius"/>
    </source>
</evidence>
<name>A0A6B2NQ34_9RHOB</name>
<dbReference type="InterPro" id="IPR046737">
    <property type="entry name" value="DUF6629"/>
</dbReference>
<gene>
    <name evidence="2" type="ORF">G0P99_14885</name>
</gene>
<protein>
    <submittedName>
        <fullName evidence="2">Uncharacterized protein</fullName>
    </submittedName>
</protein>
<feature type="transmembrane region" description="Helical" evidence="1">
    <location>
        <begin position="174"/>
        <end position="194"/>
    </location>
</feature>
<feature type="transmembrane region" description="Helical" evidence="1">
    <location>
        <begin position="150"/>
        <end position="167"/>
    </location>
</feature>
<feature type="transmembrane region" description="Helical" evidence="1">
    <location>
        <begin position="69"/>
        <end position="91"/>
    </location>
</feature>
<keyword evidence="1" id="KW-0812">Transmembrane</keyword>
<organism evidence="2">
    <name type="scientific">Ruegeria sp. PrR005</name>
    <dbReference type="NCBI Taxonomy" id="2706882"/>
    <lineage>
        <taxon>Bacteria</taxon>
        <taxon>Pseudomonadati</taxon>
        <taxon>Pseudomonadota</taxon>
        <taxon>Alphaproteobacteria</taxon>
        <taxon>Rhodobacterales</taxon>
        <taxon>Roseobacteraceae</taxon>
        <taxon>Ruegeria</taxon>
    </lineage>
</organism>